<evidence type="ECO:0000259" key="17">
    <source>
        <dbReference type="Pfam" id="PF02769"/>
    </source>
</evidence>
<evidence type="ECO:0000256" key="4">
    <source>
        <dbReference type="ARBA" id="ARBA00013047"/>
    </source>
</evidence>
<keyword evidence="6 15" id="KW-0963">Cytoplasm</keyword>
<keyword evidence="8 15" id="KW-0547">Nucleotide-binding</keyword>
<dbReference type="KEGG" id="schv:BRCON_0105"/>
<dbReference type="InterPro" id="IPR004733">
    <property type="entry name" value="PurM_cligase"/>
</dbReference>
<dbReference type="Pfam" id="PF00586">
    <property type="entry name" value="AIRS"/>
    <property type="match status" value="1"/>
</dbReference>
<evidence type="ECO:0000256" key="9">
    <source>
        <dbReference type="ARBA" id="ARBA00022755"/>
    </source>
</evidence>
<dbReference type="EMBL" id="CP030759">
    <property type="protein sequence ID" value="AXA34882.1"/>
    <property type="molecule type" value="Genomic_DNA"/>
</dbReference>
<keyword evidence="10 15" id="KW-0067">ATP-binding</keyword>
<dbReference type="FunFam" id="3.90.650.10:FF:000011">
    <property type="entry name" value="Phosphoribosylformylglycinamidine cyclo-ligase"/>
    <property type="match status" value="1"/>
</dbReference>
<comment type="pathway">
    <text evidence="2 15">Purine metabolism; IMP biosynthesis via de novo pathway; 5-amino-1-(5-phospho-D-ribosyl)imidazole from N(2)-formyl-N(1)-(5-phospho-D-ribosyl)glycinamide: step 2/2.</text>
</comment>
<gene>
    <name evidence="15" type="primary">purM</name>
    <name evidence="18" type="ORF">BRCON_0105</name>
</gene>
<accession>A0A2Z4Y2A9</accession>
<dbReference type="SUPFAM" id="SSF55326">
    <property type="entry name" value="PurM N-terminal domain-like"/>
    <property type="match status" value="1"/>
</dbReference>
<evidence type="ECO:0000256" key="3">
    <source>
        <dbReference type="ARBA" id="ARBA00010280"/>
    </source>
</evidence>
<protein>
    <recommendedName>
        <fullName evidence="5 15">Phosphoribosylformylglycinamidine cyclo-ligase</fullName>
        <ecNumber evidence="4 15">6.3.3.1</ecNumber>
    </recommendedName>
    <alternativeName>
        <fullName evidence="12 15">AIR synthase</fullName>
    </alternativeName>
    <alternativeName>
        <fullName evidence="13 15">AIRS</fullName>
    </alternativeName>
    <alternativeName>
        <fullName evidence="11 15">Phosphoribosyl-aminoimidazole synthetase</fullName>
    </alternativeName>
</protein>
<dbReference type="CDD" id="cd02196">
    <property type="entry name" value="PurM"/>
    <property type="match status" value="1"/>
</dbReference>
<evidence type="ECO:0000256" key="13">
    <source>
        <dbReference type="ARBA" id="ARBA00033093"/>
    </source>
</evidence>
<comment type="similarity">
    <text evidence="3 15">Belongs to the AIR synthase family.</text>
</comment>
<dbReference type="InterPro" id="IPR010918">
    <property type="entry name" value="PurM-like_C_dom"/>
</dbReference>
<dbReference type="InterPro" id="IPR036676">
    <property type="entry name" value="PurM-like_C_sf"/>
</dbReference>
<comment type="subcellular location">
    <subcellularLocation>
        <location evidence="1 15">Cytoplasm</location>
    </subcellularLocation>
</comment>
<dbReference type="GO" id="GO:0005524">
    <property type="term" value="F:ATP binding"/>
    <property type="evidence" value="ECO:0007669"/>
    <property type="project" value="UniProtKB-KW"/>
</dbReference>
<evidence type="ECO:0000259" key="16">
    <source>
        <dbReference type="Pfam" id="PF00586"/>
    </source>
</evidence>
<dbReference type="Proteomes" id="UP000262583">
    <property type="component" value="Chromosome"/>
</dbReference>
<evidence type="ECO:0000256" key="2">
    <source>
        <dbReference type="ARBA" id="ARBA00004686"/>
    </source>
</evidence>
<evidence type="ECO:0000256" key="15">
    <source>
        <dbReference type="HAMAP-Rule" id="MF_00741"/>
    </source>
</evidence>
<dbReference type="Gene3D" id="3.90.650.10">
    <property type="entry name" value="PurM-like C-terminal domain"/>
    <property type="match status" value="1"/>
</dbReference>
<evidence type="ECO:0000256" key="10">
    <source>
        <dbReference type="ARBA" id="ARBA00022840"/>
    </source>
</evidence>
<dbReference type="HAMAP" id="MF_00741">
    <property type="entry name" value="AIRS"/>
    <property type="match status" value="1"/>
</dbReference>
<dbReference type="GO" id="GO:0004641">
    <property type="term" value="F:phosphoribosylformylglycinamidine cyclo-ligase activity"/>
    <property type="evidence" value="ECO:0007669"/>
    <property type="project" value="UniProtKB-UniRule"/>
</dbReference>
<evidence type="ECO:0000256" key="5">
    <source>
        <dbReference type="ARBA" id="ARBA00020367"/>
    </source>
</evidence>
<evidence type="ECO:0000256" key="1">
    <source>
        <dbReference type="ARBA" id="ARBA00004496"/>
    </source>
</evidence>
<evidence type="ECO:0000256" key="12">
    <source>
        <dbReference type="ARBA" id="ARBA00032931"/>
    </source>
</evidence>
<dbReference type="GO" id="GO:0006189">
    <property type="term" value="P:'de novo' IMP biosynthetic process"/>
    <property type="evidence" value="ECO:0007669"/>
    <property type="project" value="UniProtKB-UniRule"/>
</dbReference>
<dbReference type="GO" id="GO:0005829">
    <property type="term" value="C:cytosol"/>
    <property type="evidence" value="ECO:0007669"/>
    <property type="project" value="TreeGrafter"/>
</dbReference>
<evidence type="ECO:0000256" key="14">
    <source>
        <dbReference type="ARBA" id="ARBA00049057"/>
    </source>
</evidence>
<dbReference type="GO" id="GO:0004637">
    <property type="term" value="F:phosphoribosylamine-glycine ligase activity"/>
    <property type="evidence" value="ECO:0007669"/>
    <property type="project" value="TreeGrafter"/>
</dbReference>
<feature type="domain" description="PurM-like C-terminal" evidence="17">
    <location>
        <begin position="167"/>
        <end position="334"/>
    </location>
</feature>
<dbReference type="InterPro" id="IPR016188">
    <property type="entry name" value="PurM-like_N"/>
</dbReference>
<reference evidence="18 19" key="1">
    <citation type="submission" date="2018-05" db="EMBL/GenBank/DDBJ databases">
        <title>A metagenomic window into the 2 km-deep terrestrial subsurface aquifer revealed taxonomically and functionally diverse microbial community comprising novel uncultured bacterial lineages.</title>
        <authorList>
            <person name="Kadnikov V.V."/>
            <person name="Mardanov A.V."/>
            <person name="Beletsky A.V."/>
            <person name="Banks D."/>
            <person name="Pimenov N.V."/>
            <person name="Frank Y.A."/>
            <person name="Karnachuk O.V."/>
            <person name="Ravin N.V."/>
        </authorList>
    </citation>
    <scope>NUCLEOTIDE SEQUENCE [LARGE SCALE GENOMIC DNA]</scope>
    <source>
        <strain evidence="18">BY</strain>
    </source>
</reference>
<proteinExistence type="inferred from homology"/>
<dbReference type="InterPro" id="IPR036921">
    <property type="entry name" value="PurM-like_N_sf"/>
</dbReference>
<keyword evidence="7 15" id="KW-0436">Ligase</keyword>
<dbReference type="PANTHER" id="PTHR10520">
    <property type="entry name" value="TRIFUNCTIONAL PURINE BIOSYNTHETIC PROTEIN ADENOSINE-3-RELATED"/>
    <property type="match status" value="1"/>
</dbReference>
<evidence type="ECO:0000256" key="7">
    <source>
        <dbReference type="ARBA" id="ARBA00022598"/>
    </source>
</evidence>
<dbReference type="NCBIfam" id="TIGR00878">
    <property type="entry name" value="purM"/>
    <property type="match status" value="1"/>
</dbReference>
<dbReference type="AlphaFoldDB" id="A0A2Z4Y2A9"/>
<dbReference type="SUPFAM" id="SSF56042">
    <property type="entry name" value="PurM C-terminal domain-like"/>
    <property type="match status" value="1"/>
</dbReference>
<organism evidence="18 19">
    <name type="scientific">Sumerlaea chitinivorans</name>
    <dbReference type="NCBI Taxonomy" id="2250252"/>
    <lineage>
        <taxon>Bacteria</taxon>
        <taxon>Candidatus Sumerlaeota</taxon>
        <taxon>Candidatus Sumerlaeia</taxon>
        <taxon>Candidatus Sumerlaeales</taxon>
        <taxon>Candidatus Sumerlaeaceae</taxon>
        <taxon>Candidatus Sumerlaea</taxon>
    </lineage>
</organism>
<name>A0A2Z4Y2A9_SUMC1</name>
<keyword evidence="9 15" id="KW-0658">Purine biosynthesis</keyword>
<dbReference type="EC" id="6.3.3.1" evidence="4 15"/>
<dbReference type="Pfam" id="PF02769">
    <property type="entry name" value="AIRS_C"/>
    <property type="match status" value="1"/>
</dbReference>
<dbReference type="UniPathway" id="UPA00074">
    <property type="reaction ID" value="UER00129"/>
</dbReference>
<evidence type="ECO:0000256" key="11">
    <source>
        <dbReference type="ARBA" id="ARBA00031908"/>
    </source>
</evidence>
<comment type="catalytic activity">
    <reaction evidence="14 15">
        <text>2-formamido-N(1)-(5-O-phospho-beta-D-ribosyl)acetamidine + ATP = 5-amino-1-(5-phospho-beta-D-ribosyl)imidazole + ADP + phosphate + H(+)</text>
        <dbReference type="Rhea" id="RHEA:23032"/>
        <dbReference type="ChEBI" id="CHEBI:15378"/>
        <dbReference type="ChEBI" id="CHEBI:30616"/>
        <dbReference type="ChEBI" id="CHEBI:43474"/>
        <dbReference type="ChEBI" id="CHEBI:137981"/>
        <dbReference type="ChEBI" id="CHEBI:147287"/>
        <dbReference type="ChEBI" id="CHEBI:456216"/>
        <dbReference type="EC" id="6.3.3.1"/>
    </reaction>
</comment>
<evidence type="ECO:0000256" key="6">
    <source>
        <dbReference type="ARBA" id="ARBA00022490"/>
    </source>
</evidence>
<dbReference type="GO" id="GO:0046084">
    <property type="term" value="P:adenine biosynthetic process"/>
    <property type="evidence" value="ECO:0007669"/>
    <property type="project" value="TreeGrafter"/>
</dbReference>
<dbReference type="PANTHER" id="PTHR10520:SF12">
    <property type="entry name" value="TRIFUNCTIONAL PURINE BIOSYNTHETIC PROTEIN ADENOSINE-3"/>
    <property type="match status" value="1"/>
</dbReference>
<dbReference type="Gene3D" id="3.30.1330.10">
    <property type="entry name" value="PurM-like, N-terminal domain"/>
    <property type="match status" value="1"/>
</dbReference>
<feature type="domain" description="PurM-like N-terminal" evidence="16">
    <location>
        <begin position="50"/>
        <end position="155"/>
    </location>
</feature>
<evidence type="ECO:0000313" key="18">
    <source>
        <dbReference type="EMBL" id="AXA34882.1"/>
    </source>
</evidence>
<sequence length="339" mass="36716">MVPKAITYEAAGVSIATADRLVDYLKSRNKAIGGFSGLFPCRTKGMKRPMLVASTDGVGTKLLIAKELRRFDTIGVDLVAMVVNDLITCGATPLFFLDYFATGKLRLAEAKAILEGIFRGCDEADMTLLGGETAELPGLYAPGDFDLAGFGVGIVDASQVIDGKKIQPGDLVFGVESSGLHSNGYSLARRVLLEIAEMKLTTRVRELGATLGEALLTPTRIYWPFVKALRRARVPIKAYAHITGGGIPGNLSRVLPSTVDAVVFKNRWDTPTIFKIIQRCGPVEYPEMLKTFNLGLGFMLVASEREQSRILSVARRCGERVHVVGHITKGSGKVRVEVE</sequence>
<evidence type="ECO:0000313" key="19">
    <source>
        <dbReference type="Proteomes" id="UP000262583"/>
    </source>
</evidence>
<evidence type="ECO:0000256" key="8">
    <source>
        <dbReference type="ARBA" id="ARBA00022741"/>
    </source>
</evidence>